<protein>
    <submittedName>
        <fullName evidence="1">Uncharacterized protein</fullName>
    </submittedName>
</protein>
<dbReference type="KEGG" id="dph:EHF33_14960"/>
<evidence type="ECO:0000313" key="1">
    <source>
        <dbReference type="EMBL" id="AZI44199.1"/>
    </source>
</evidence>
<gene>
    <name evidence="1" type="ORF">EHF33_14960</name>
</gene>
<name>A0A3G8YFT6_9DEIO</name>
<sequence>MNNLPVLAFSPTALGRDVLEETGRLADSAAIIQLIRSYSLAGDPIPSLGTGRLHAAVVGEHLWLPPAPGVPPVRYATNHGQIYSHLAAHLQARWPDLPNATPGF</sequence>
<dbReference type="OrthoDB" id="9804020at2"/>
<dbReference type="AlphaFoldDB" id="A0A3G8YFT6"/>
<dbReference type="Proteomes" id="UP000276417">
    <property type="component" value="Chromosome 2"/>
</dbReference>
<proteinExistence type="predicted"/>
<dbReference type="RefSeq" id="WP_124873606.1">
    <property type="nucleotide sequence ID" value="NZ_CP034184.1"/>
</dbReference>
<organism evidence="1 2">
    <name type="scientific">Deinococcus psychrotolerans</name>
    <dbReference type="NCBI Taxonomy" id="2489213"/>
    <lineage>
        <taxon>Bacteria</taxon>
        <taxon>Thermotogati</taxon>
        <taxon>Deinococcota</taxon>
        <taxon>Deinococci</taxon>
        <taxon>Deinococcales</taxon>
        <taxon>Deinococcaceae</taxon>
        <taxon>Deinococcus</taxon>
    </lineage>
</organism>
<dbReference type="EMBL" id="CP034184">
    <property type="protein sequence ID" value="AZI44199.1"/>
    <property type="molecule type" value="Genomic_DNA"/>
</dbReference>
<evidence type="ECO:0000313" key="2">
    <source>
        <dbReference type="Proteomes" id="UP000276417"/>
    </source>
</evidence>
<accession>A0A3G8YFT6</accession>
<reference evidence="1 2" key="1">
    <citation type="submission" date="2018-11" db="EMBL/GenBank/DDBJ databases">
        <title>Deinococcus shelandsis sp. nov., isolated from South Shetland Islands soil of Antarctica.</title>
        <authorList>
            <person name="Tian J."/>
        </authorList>
    </citation>
    <scope>NUCLEOTIDE SEQUENCE [LARGE SCALE GENOMIC DNA]</scope>
    <source>
        <strain evidence="1 2">S14-83T</strain>
    </source>
</reference>
<keyword evidence="2" id="KW-1185">Reference proteome</keyword>